<dbReference type="Gene3D" id="1.10.10.10">
    <property type="entry name" value="Winged helix-like DNA-binding domain superfamily/Winged helix DNA-binding domain"/>
    <property type="match status" value="1"/>
</dbReference>
<name>A0AAE6BAQ2_AGRTU</name>
<dbReference type="AlphaFoldDB" id="A0AAE6BAQ2"/>
<dbReference type="SMART" id="SM00421">
    <property type="entry name" value="HTH_LUXR"/>
    <property type="match status" value="1"/>
</dbReference>
<dbReference type="InterPro" id="IPR036388">
    <property type="entry name" value="WH-like_DNA-bd_sf"/>
</dbReference>
<protein>
    <recommendedName>
        <fullName evidence="1">HTH luxR-type domain-containing protein</fullName>
    </recommendedName>
</protein>
<gene>
    <name evidence="2" type="ORF">CFBP5877_01085</name>
</gene>
<dbReference type="RefSeq" id="WP_130932474.1">
    <property type="nucleotide sequence ID" value="NZ_CP039888.1"/>
</dbReference>
<dbReference type="EMBL" id="CP039897">
    <property type="protein sequence ID" value="QCL77817.1"/>
    <property type="molecule type" value="Genomic_DNA"/>
</dbReference>
<sequence length="213" mass="23758">MRPNVSFAELTRRLTDAWLESSGISGSADGICRSVQGLLSINMVLIVIDTTKAPPDWRVDFVRKYRIPTSLAAVETLQKIGNLCDFPEGALIEQHVVEVCQKAIADCRPITGRIDQIIRDVRVLGRRIIVPDPTAKRAWCVILGEVHSLSVVGRDTRFDDVDLSILQLLREGMSAREIGRVIELSPRTVEHRVERMKARVGVRAIAPLLAMKE</sequence>
<evidence type="ECO:0000313" key="2">
    <source>
        <dbReference type="EMBL" id="QCL77817.1"/>
    </source>
</evidence>
<reference evidence="2 3" key="1">
    <citation type="submission" date="2019-04" db="EMBL/GenBank/DDBJ databases">
        <title>Complete genome sequence of Agrobacterium tumefaciens CFBP5877.</title>
        <authorList>
            <person name="Huang Y.-Y."/>
            <person name="Chiang H.-Y."/>
            <person name="Chou L."/>
            <person name="Lai E.-M."/>
            <person name="Kuo C.-H."/>
        </authorList>
    </citation>
    <scope>NUCLEOTIDE SEQUENCE [LARGE SCALE GENOMIC DNA]</scope>
    <source>
        <strain evidence="2 3">CFBP5877</strain>
    </source>
</reference>
<dbReference type="InterPro" id="IPR000792">
    <property type="entry name" value="Tscrpt_reg_LuxR_C"/>
</dbReference>
<dbReference type="InterPro" id="IPR016032">
    <property type="entry name" value="Sig_transdc_resp-reg_C-effctor"/>
</dbReference>
<dbReference type="Pfam" id="PF00196">
    <property type="entry name" value="GerE"/>
    <property type="match status" value="1"/>
</dbReference>
<dbReference type="GO" id="GO:0006355">
    <property type="term" value="P:regulation of DNA-templated transcription"/>
    <property type="evidence" value="ECO:0007669"/>
    <property type="project" value="InterPro"/>
</dbReference>
<evidence type="ECO:0000313" key="3">
    <source>
        <dbReference type="Proteomes" id="UP000298579"/>
    </source>
</evidence>
<feature type="domain" description="HTH luxR-type" evidence="1">
    <location>
        <begin position="172"/>
        <end position="199"/>
    </location>
</feature>
<dbReference type="SUPFAM" id="SSF46894">
    <property type="entry name" value="C-terminal effector domain of the bipartite response regulators"/>
    <property type="match status" value="1"/>
</dbReference>
<dbReference type="Proteomes" id="UP000298579">
    <property type="component" value="Chromosome circular"/>
</dbReference>
<dbReference type="GO" id="GO:0003677">
    <property type="term" value="F:DNA binding"/>
    <property type="evidence" value="ECO:0007669"/>
    <property type="project" value="InterPro"/>
</dbReference>
<proteinExistence type="predicted"/>
<dbReference type="PROSITE" id="PS00622">
    <property type="entry name" value="HTH_LUXR_1"/>
    <property type="match status" value="1"/>
</dbReference>
<organism evidence="2 3">
    <name type="scientific">Agrobacterium tumefaciens</name>
    <dbReference type="NCBI Taxonomy" id="358"/>
    <lineage>
        <taxon>Bacteria</taxon>
        <taxon>Pseudomonadati</taxon>
        <taxon>Pseudomonadota</taxon>
        <taxon>Alphaproteobacteria</taxon>
        <taxon>Hyphomicrobiales</taxon>
        <taxon>Rhizobiaceae</taxon>
        <taxon>Rhizobium/Agrobacterium group</taxon>
        <taxon>Agrobacterium</taxon>
        <taxon>Agrobacterium tumefaciens complex</taxon>
    </lineage>
</organism>
<evidence type="ECO:0000259" key="1">
    <source>
        <dbReference type="PROSITE" id="PS00622"/>
    </source>
</evidence>
<accession>A0AAE6BAQ2</accession>